<feature type="domain" description="Condensation" evidence="1">
    <location>
        <begin position="36"/>
        <end position="424"/>
    </location>
</feature>
<evidence type="ECO:0000313" key="2">
    <source>
        <dbReference type="EMBL" id="OKH94087.1"/>
    </source>
</evidence>
<dbReference type="InterPro" id="IPR023213">
    <property type="entry name" value="CAT-like_dom_sf"/>
</dbReference>
<dbReference type="GO" id="GO:0044550">
    <property type="term" value="P:secondary metabolite biosynthetic process"/>
    <property type="evidence" value="ECO:0007669"/>
    <property type="project" value="TreeGrafter"/>
</dbReference>
<name>A0A1Q4V8G4_9ACTN</name>
<dbReference type="STRING" id="1048205.AB852_15700"/>
<dbReference type="AlphaFoldDB" id="A0A1Q4V8G4"/>
<keyword evidence="3" id="KW-1185">Reference proteome</keyword>
<comment type="caution">
    <text evidence="2">The sequence shown here is derived from an EMBL/GenBank/DDBJ whole genome shotgun (WGS) entry which is preliminary data.</text>
</comment>
<reference evidence="2 3" key="1">
    <citation type="submission" date="2015-06" db="EMBL/GenBank/DDBJ databases">
        <title>Cloning and characterization of the uncialamcin biosynthetic gene cluster.</title>
        <authorList>
            <person name="Yan X."/>
            <person name="Huang T."/>
            <person name="Ge H."/>
            <person name="Shen B."/>
        </authorList>
    </citation>
    <scope>NUCLEOTIDE SEQUENCE [LARGE SCALE GENOMIC DNA]</scope>
    <source>
        <strain evidence="2 3">DCA2648</strain>
    </source>
</reference>
<dbReference type="Gene3D" id="3.30.559.10">
    <property type="entry name" value="Chloramphenicol acetyltransferase-like domain"/>
    <property type="match status" value="1"/>
</dbReference>
<dbReference type="Gene3D" id="3.30.559.30">
    <property type="entry name" value="Nonribosomal peptide synthetase, condensation domain"/>
    <property type="match status" value="1"/>
</dbReference>
<dbReference type="RefSeq" id="WP_073788607.1">
    <property type="nucleotide sequence ID" value="NZ_LFBV01000003.1"/>
</dbReference>
<dbReference type="SUPFAM" id="SSF52777">
    <property type="entry name" value="CoA-dependent acyltransferases"/>
    <property type="match status" value="2"/>
</dbReference>
<dbReference type="InterPro" id="IPR036736">
    <property type="entry name" value="ACP-like_sf"/>
</dbReference>
<dbReference type="PANTHER" id="PTHR45527">
    <property type="entry name" value="NONRIBOSOMAL PEPTIDE SYNTHETASE"/>
    <property type="match status" value="1"/>
</dbReference>
<sequence>MTASKSANLCWGQRYHWLRYQQVPAGSRHEAHITDTFRLPAGTTLAQVRSVLGYLVRRHEVLRTVYDARAHPWPRQRVQPPAPVTVHEVSGEPDGTPSPAEFTGALTAAPFDLAAEWPMRACVVTRGGVPDRLHLVFNHVAFDDVALDALRREFEAVLTGVLDGRPAVLPPVRDQPADLAAREAATSDQAVEEALGHWRDEAARLPADMYARRRRAPAVAGAAHSASFTSPDLLATVAGLAERHRVWPAAVHLAAYAVTMAAHTGEDLVSHRMYTSLREDGGRAALMTCQSSPALVAMDLSDDPPFSEVLRRAAARVEQALAHARVPYDGIVELLSRESTRRGQRVQVASELNFLDHKPRSCGVRRDRFTPNPEPAHWARSGSDTYFRVYEWQDGITLVLQAMDAVMDADAVERFLRGYAALLDAHRDPGADLRAGEAARRMGFAPAPERPLTRIGPDAVDLAETRRVLLGHPAVASVTVTADPRGLTAEVLAAADVTPAALRVHVLGALHDHPAARCPGLFRVTVTGSGAPEVEGDGRTGPAVSPATDAEHALTAVVAEVNGLDGVDLSESYTGAGGRALRTPRVAAELRARGWEGVSPGDLTGVRPLLTLARAMVRSP</sequence>
<dbReference type="InterPro" id="IPR001242">
    <property type="entry name" value="Condensation_dom"/>
</dbReference>
<proteinExistence type="predicted"/>
<dbReference type="Proteomes" id="UP000186455">
    <property type="component" value="Unassembled WGS sequence"/>
</dbReference>
<dbReference type="Pfam" id="PF00668">
    <property type="entry name" value="Condensation"/>
    <property type="match status" value="1"/>
</dbReference>
<dbReference type="Gene3D" id="1.10.1200.10">
    <property type="entry name" value="ACP-like"/>
    <property type="match status" value="1"/>
</dbReference>
<gene>
    <name evidence="2" type="ORF">AB852_15700</name>
</gene>
<accession>A0A1Q4V8G4</accession>
<dbReference type="GO" id="GO:0043041">
    <property type="term" value="P:amino acid activation for nonribosomal peptide biosynthetic process"/>
    <property type="evidence" value="ECO:0007669"/>
    <property type="project" value="TreeGrafter"/>
</dbReference>
<dbReference type="GO" id="GO:0031177">
    <property type="term" value="F:phosphopantetheine binding"/>
    <property type="evidence" value="ECO:0007669"/>
    <property type="project" value="TreeGrafter"/>
</dbReference>
<dbReference type="GO" id="GO:0005737">
    <property type="term" value="C:cytoplasm"/>
    <property type="evidence" value="ECO:0007669"/>
    <property type="project" value="TreeGrafter"/>
</dbReference>
<organism evidence="2 3">
    <name type="scientific">Streptomyces uncialis</name>
    <dbReference type="NCBI Taxonomy" id="1048205"/>
    <lineage>
        <taxon>Bacteria</taxon>
        <taxon>Bacillati</taxon>
        <taxon>Actinomycetota</taxon>
        <taxon>Actinomycetes</taxon>
        <taxon>Kitasatosporales</taxon>
        <taxon>Streptomycetaceae</taxon>
        <taxon>Streptomyces</taxon>
    </lineage>
</organism>
<dbReference type="GO" id="GO:0003824">
    <property type="term" value="F:catalytic activity"/>
    <property type="evidence" value="ECO:0007669"/>
    <property type="project" value="InterPro"/>
</dbReference>
<evidence type="ECO:0000313" key="3">
    <source>
        <dbReference type="Proteomes" id="UP000186455"/>
    </source>
</evidence>
<dbReference type="EMBL" id="LFBV01000003">
    <property type="protein sequence ID" value="OKH94087.1"/>
    <property type="molecule type" value="Genomic_DNA"/>
</dbReference>
<protein>
    <recommendedName>
        <fullName evidence="1">Condensation domain-containing protein</fullName>
    </recommendedName>
</protein>
<evidence type="ECO:0000259" key="1">
    <source>
        <dbReference type="Pfam" id="PF00668"/>
    </source>
</evidence>
<dbReference type="GO" id="GO:0008610">
    <property type="term" value="P:lipid biosynthetic process"/>
    <property type="evidence" value="ECO:0007669"/>
    <property type="project" value="UniProtKB-ARBA"/>
</dbReference>
<dbReference type="PANTHER" id="PTHR45527:SF1">
    <property type="entry name" value="FATTY ACID SYNTHASE"/>
    <property type="match status" value="1"/>
</dbReference>